<evidence type="ECO:0000313" key="3">
    <source>
        <dbReference type="Proteomes" id="UP000679341"/>
    </source>
</evidence>
<dbReference type="Proteomes" id="UP000679341">
    <property type="component" value="Chromosome"/>
</dbReference>
<accession>A0A8T8LIM7</accession>
<dbReference type="KEGG" id="hss:J7656_09665"/>
<dbReference type="EMBL" id="CP073695">
    <property type="protein sequence ID" value="QUO46877.1"/>
    <property type="molecule type" value="Genomic_DNA"/>
</dbReference>
<organism evidence="2 3">
    <name type="scientific">Halorubrum ruber</name>
    <dbReference type="NCBI Taxonomy" id="2982524"/>
    <lineage>
        <taxon>Archaea</taxon>
        <taxon>Methanobacteriati</taxon>
        <taxon>Methanobacteriota</taxon>
        <taxon>Stenosarchaea group</taxon>
        <taxon>Halobacteria</taxon>
        <taxon>Halobacteriales</taxon>
        <taxon>Haloferacaceae</taxon>
        <taxon>Halorubrum</taxon>
    </lineage>
</organism>
<gene>
    <name evidence="2" type="ORF">J7656_09665</name>
</gene>
<dbReference type="GeneID" id="64827807"/>
<keyword evidence="3" id="KW-1185">Reference proteome</keyword>
<evidence type="ECO:0000256" key="1">
    <source>
        <dbReference type="SAM" id="MobiDB-lite"/>
    </source>
</evidence>
<dbReference type="Gene3D" id="1.50.10.20">
    <property type="match status" value="1"/>
</dbReference>
<dbReference type="AlphaFoldDB" id="A0A8T8LIM7"/>
<name>A0A8T8LIM7_9EURY</name>
<sequence>MTASGAATRPLETPERDGEGRRVTDDEAARALEATLAYAREREYTGWDYFDGMSSRFRRWLPVENKWLNIAVQEGIKRFPVNVRRPMLVEQRQSFKGTALFVMANRAAAERAADEGAPESNRLDAEGYRREADRLSAWLVENRSRGYAGFCGGHQHATQGLDERLPARHPGIVSTGYAVRALLSGSEASGEGTRVPDRFDGLDLDAAGSAEGFAAVAESALPFVFEDLNYRETGETARIDYHASAEPGETTVINANAIGARLLLDLHARRPRPELRERAERILDYVAERQAPIGGWYYTDPPSASHLSMDNHHNGFVLESLLRYREVTGSTRYDETLERGLRFYRETLFEPSGAPNWDETSAYPKDVHAAAEGIVLFSAAGDTAFASRILDWTLSELYAGDGRFRYQKRRFYTKRFTLMRWCQAWMAFALGEYLRARRREESSKD</sequence>
<feature type="compositionally biased region" description="Basic and acidic residues" evidence="1">
    <location>
        <begin position="12"/>
        <end position="25"/>
    </location>
</feature>
<evidence type="ECO:0000313" key="2">
    <source>
        <dbReference type="EMBL" id="QUO46877.1"/>
    </source>
</evidence>
<feature type="region of interest" description="Disordered" evidence="1">
    <location>
        <begin position="1"/>
        <end position="25"/>
    </location>
</feature>
<dbReference type="RefSeq" id="WP_017343085.1">
    <property type="nucleotide sequence ID" value="NZ_CP073695.1"/>
</dbReference>
<protein>
    <submittedName>
        <fullName evidence="2">Antibiotic ABC transporter permease</fullName>
    </submittedName>
</protein>
<dbReference type="GO" id="GO:0005975">
    <property type="term" value="P:carbohydrate metabolic process"/>
    <property type="evidence" value="ECO:0007669"/>
    <property type="project" value="InterPro"/>
</dbReference>
<dbReference type="OrthoDB" id="210950at2157"/>
<dbReference type="SUPFAM" id="SSF48208">
    <property type="entry name" value="Six-hairpin glycosidases"/>
    <property type="match status" value="1"/>
</dbReference>
<proteinExistence type="predicted"/>
<reference evidence="2 3" key="1">
    <citation type="submission" date="2021-03" db="EMBL/GenBank/DDBJ databases">
        <title>Halorubrum sodomense MBLA0099, Whole genome shotgun sequencing.</title>
        <authorList>
            <person name="Seo M.-J."/>
            <person name="Cho E.-S."/>
            <person name="Hwang C.Y."/>
        </authorList>
    </citation>
    <scope>NUCLEOTIDE SEQUENCE [LARGE SCALE GENOMIC DNA]</scope>
    <source>
        <strain evidence="2 3">MBLA0099</strain>
    </source>
</reference>
<dbReference type="InterPro" id="IPR008928">
    <property type="entry name" value="6-hairpin_glycosidase_sf"/>
</dbReference>